<evidence type="ECO:0000256" key="1">
    <source>
        <dbReference type="RuleBase" id="RU000411"/>
    </source>
</evidence>
<dbReference type="PANTHER" id="PTHR11461:SF211">
    <property type="entry name" value="GH10112P-RELATED"/>
    <property type="match status" value="1"/>
</dbReference>
<dbReference type="EMBL" id="VSFG01000001">
    <property type="protein sequence ID" value="TYB48486.1"/>
    <property type="molecule type" value="Genomic_DNA"/>
</dbReference>
<proteinExistence type="inferred from homology"/>
<name>A0A5D0NVD9_9ACTN</name>
<dbReference type="PANTHER" id="PTHR11461">
    <property type="entry name" value="SERINE PROTEASE INHIBITOR, SERPIN"/>
    <property type="match status" value="1"/>
</dbReference>
<comment type="caution">
    <text evidence="3">The sequence shown here is derived from an EMBL/GenBank/DDBJ whole genome shotgun (WGS) entry which is preliminary data.</text>
</comment>
<dbReference type="GO" id="GO:0004867">
    <property type="term" value="F:serine-type endopeptidase inhibitor activity"/>
    <property type="evidence" value="ECO:0007669"/>
    <property type="project" value="InterPro"/>
</dbReference>
<dbReference type="InterPro" id="IPR000215">
    <property type="entry name" value="Serpin_fam"/>
</dbReference>
<keyword evidence="4" id="KW-1185">Reference proteome</keyword>
<dbReference type="Pfam" id="PF00079">
    <property type="entry name" value="Serpin"/>
    <property type="match status" value="2"/>
</dbReference>
<accession>A0A5D0NVD9</accession>
<dbReference type="InterPro" id="IPR042178">
    <property type="entry name" value="Serpin_sf_1"/>
</dbReference>
<dbReference type="InterPro" id="IPR036186">
    <property type="entry name" value="Serpin_sf"/>
</dbReference>
<comment type="similarity">
    <text evidence="1">Belongs to the serpin family.</text>
</comment>
<reference evidence="3 4" key="1">
    <citation type="submission" date="2019-08" db="EMBL/GenBank/DDBJ databases">
        <title>Actinomadura sp. nov. CYP1-5 isolated from mountain soil.</title>
        <authorList>
            <person name="Songsumanus A."/>
            <person name="Kuncharoen N."/>
            <person name="Kudo T."/>
            <person name="Yuki M."/>
            <person name="Igarashi Y."/>
            <person name="Tanasupawat S."/>
        </authorList>
    </citation>
    <scope>NUCLEOTIDE SEQUENCE [LARGE SCALE GENOMIC DNA]</scope>
    <source>
        <strain evidence="3 4">JCM 14158</strain>
    </source>
</reference>
<evidence type="ECO:0000259" key="2">
    <source>
        <dbReference type="SMART" id="SM00093"/>
    </source>
</evidence>
<dbReference type="AlphaFoldDB" id="A0A5D0NVD9"/>
<dbReference type="STRING" id="1220554.GCA_001552135_02234"/>
<sequence length="403" mass="41525">MASGTATGDLVRASNALTARWARDACDGTTTVLSGAGAWPLLAFLAAAAREPGRGELQRAVGVDATGAERHARDLLALLAGGTAATAALGVWTLADLPVEQWWRDAVPAEARGELTGDPAADQARLDEWVARNTAGRLTAMPVEVRDDTGLVLATALSIATRWREPFEDVPLVPRDGPWAGRDRPAAGLFASTAEVDRLALAEATPAGPVTLLAVPGEDDVDVILCLGEEGRPAGEVVAGALAAADGRHGLRQGAGLLSKPEAAPGLRVRTVAAFQPGTRLDVTAARFDVAASHDLLARAGLFGLATVSTPDPRGHLPGISPAPLAVAQAVQDVNAAFSAEGFRAAAVTAMSAAVMGAPMAEARALDVRFDRPFGFFARHRPSGLVLLAGWVAEPRDWPDGTG</sequence>
<gene>
    <name evidence="3" type="ORF">FXF69_04650</name>
</gene>
<organism evidence="3 4">
    <name type="scientific">Actinomadura chibensis</name>
    <dbReference type="NCBI Taxonomy" id="392828"/>
    <lineage>
        <taxon>Bacteria</taxon>
        <taxon>Bacillati</taxon>
        <taxon>Actinomycetota</taxon>
        <taxon>Actinomycetes</taxon>
        <taxon>Streptosporangiales</taxon>
        <taxon>Thermomonosporaceae</taxon>
        <taxon>Actinomadura</taxon>
    </lineage>
</organism>
<dbReference type="InterPro" id="IPR023796">
    <property type="entry name" value="Serpin_dom"/>
</dbReference>
<dbReference type="Gene3D" id="3.30.497.10">
    <property type="entry name" value="Antithrombin, subunit I, domain 2"/>
    <property type="match status" value="2"/>
</dbReference>
<evidence type="ECO:0000313" key="4">
    <source>
        <dbReference type="Proteomes" id="UP000323380"/>
    </source>
</evidence>
<feature type="domain" description="Serpin" evidence="2">
    <location>
        <begin position="11"/>
        <end position="395"/>
    </location>
</feature>
<dbReference type="Proteomes" id="UP000323380">
    <property type="component" value="Unassembled WGS sequence"/>
</dbReference>
<dbReference type="SUPFAM" id="SSF56574">
    <property type="entry name" value="Serpins"/>
    <property type="match status" value="2"/>
</dbReference>
<evidence type="ECO:0000313" key="3">
    <source>
        <dbReference type="EMBL" id="TYB48486.1"/>
    </source>
</evidence>
<dbReference type="GO" id="GO:0005615">
    <property type="term" value="C:extracellular space"/>
    <property type="evidence" value="ECO:0007669"/>
    <property type="project" value="InterPro"/>
</dbReference>
<dbReference type="SMART" id="SM00093">
    <property type="entry name" value="SERPIN"/>
    <property type="match status" value="1"/>
</dbReference>
<protein>
    <submittedName>
        <fullName evidence="3">Serpin family protein</fullName>
    </submittedName>
</protein>
<dbReference type="RefSeq" id="WP_067888928.1">
    <property type="nucleotide sequence ID" value="NZ_VSFG01000001.1"/>
</dbReference>